<name>A0A811S9S4_9POAL</name>
<dbReference type="Gene3D" id="3.40.50.1110">
    <property type="entry name" value="SGNH hydrolase"/>
    <property type="match status" value="1"/>
</dbReference>
<evidence type="ECO:0000256" key="3">
    <source>
        <dbReference type="ARBA" id="ARBA00022963"/>
    </source>
</evidence>
<dbReference type="GO" id="GO:0016788">
    <property type="term" value="F:hydrolase activity, acting on ester bonds"/>
    <property type="evidence" value="ECO:0007669"/>
    <property type="project" value="InterPro"/>
</dbReference>
<evidence type="ECO:0000313" key="7">
    <source>
        <dbReference type="Proteomes" id="UP000604825"/>
    </source>
</evidence>
<evidence type="ECO:0008006" key="8">
    <source>
        <dbReference type="Google" id="ProtNLM"/>
    </source>
</evidence>
<dbReference type="Proteomes" id="UP000604825">
    <property type="component" value="Unassembled WGS sequence"/>
</dbReference>
<dbReference type="OrthoDB" id="1600564at2759"/>
<organism evidence="6 7">
    <name type="scientific">Miscanthus lutarioriparius</name>
    <dbReference type="NCBI Taxonomy" id="422564"/>
    <lineage>
        <taxon>Eukaryota</taxon>
        <taxon>Viridiplantae</taxon>
        <taxon>Streptophyta</taxon>
        <taxon>Embryophyta</taxon>
        <taxon>Tracheophyta</taxon>
        <taxon>Spermatophyta</taxon>
        <taxon>Magnoliopsida</taxon>
        <taxon>Liliopsida</taxon>
        <taxon>Poales</taxon>
        <taxon>Poaceae</taxon>
        <taxon>PACMAD clade</taxon>
        <taxon>Panicoideae</taxon>
        <taxon>Andropogonodae</taxon>
        <taxon>Andropogoneae</taxon>
        <taxon>Saccharinae</taxon>
        <taxon>Miscanthus</taxon>
    </lineage>
</organism>
<dbReference type="InterPro" id="IPR036514">
    <property type="entry name" value="SGNH_hydro_sf"/>
</dbReference>
<protein>
    <recommendedName>
        <fullName evidence="8">GDSL esterase/lipase</fullName>
    </recommendedName>
</protein>
<gene>
    <name evidence="6" type="ORF">NCGR_LOCUS62350</name>
</gene>
<dbReference type="PANTHER" id="PTHR45648">
    <property type="entry name" value="GDSL LIPASE/ACYLHYDROLASE FAMILY PROTEIN (AFU_ORTHOLOGUE AFUA_4G14700)"/>
    <property type="match status" value="1"/>
</dbReference>
<dbReference type="GO" id="GO:0016042">
    <property type="term" value="P:lipid catabolic process"/>
    <property type="evidence" value="ECO:0007669"/>
    <property type="project" value="UniProtKB-KW"/>
</dbReference>
<dbReference type="EMBL" id="CAJGYO010000019">
    <property type="protein sequence ID" value="CAD6338252.1"/>
    <property type="molecule type" value="Genomic_DNA"/>
</dbReference>
<accession>A0A811S9S4</accession>
<keyword evidence="5" id="KW-0732">Signal</keyword>
<dbReference type="InterPro" id="IPR051058">
    <property type="entry name" value="GDSL_Est/Lipase"/>
</dbReference>
<keyword evidence="3" id="KW-0443">Lipid metabolism</keyword>
<feature type="chain" id="PRO_5032784220" description="GDSL esterase/lipase" evidence="5">
    <location>
        <begin position="24"/>
        <end position="409"/>
    </location>
</feature>
<evidence type="ECO:0000256" key="2">
    <source>
        <dbReference type="ARBA" id="ARBA00022801"/>
    </source>
</evidence>
<dbReference type="InterPro" id="IPR035669">
    <property type="entry name" value="SGNH_plant_lipase-like"/>
</dbReference>
<evidence type="ECO:0000256" key="4">
    <source>
        <dbReference type="SAM" id="Phobius"/>
    </source>
</evidence>
<evidence type="ECO:0000313" key="6">
    <source>
        <dbReference type="EMBL" id="CAD6338252.1"/>
    </source>
</evidence>
<reference evidence="6" key="1">
    <citation type="submission" date="2020-10" db="EMBL/GenBank/DDBJ databases">
        <authorList>
            <person name="Han B."/>
            <person name="Lu T."/>
            <person name="Zhao Q."/>
            <person name="Huang X."/>
            <person name="Zhao Y."/>
        </authorList>
    </citation>
    <scope>NUCLEOTIDE SEQUENCE</scope>
</reference>
<feature type="signal peptide" evidence="5">
    <location>
        <begin position="1"/>
        <end position="23"/>
    </location>
</feature>
<keyword evidence="2" id="KW-0378">Hydrolase</keyword>
<dbReference type="InterPro" id="IPR001087">
    <property type="entry name" value="GDSL"/>
</dbReference>
<keyword evidence="4" id="KW-0472">Membrane</keyword>
<keyword evidence="4" id="KW-1133">Transmembrane helix</keyword>
<sequence>MVEVRPVVCLVMVLSMDVLGAAAGVFKPPPAMYVLGDSTLDVGNNNYLPGANVPRANRRYYGVDFPGGVPTGRFSNGYNTADFIAKCIGFVSSPPPYLSLVAPASSGGLLVPTALTIGVSYASGGAGILDSTNAGGNIPLSQQVRLFESTKAAMESKVGPRAVSQLLSKSFFLIGVGSNDFFAFATALAKQNKTAATQSDLAAFYGSLISNYSSAITELYKLGARKFGIINVGTVGCVPIVRVLNATGGCADGLNQLAAGFDGFLNSLLAGLAPKLPGLAYSIADSFGFAARTDPLSLGFVSQDSACCGGGRLGAEADCLPGAKLCADRDRFLFWDRVHLPSALPCSAPRPTMMARRSSPLPSTLSSWLTRAKLADFSKPATLSILLTVISNYGYMLRWFFFVVFVSHI</sequence>
<feature type="transmembrane region" description="Helical" evidence="4">
    <location>
        <begin position="383"/>
        <end position="406"/>
    </location>
</feature>
<dbReference type="AlphaFoldDB" id="A0A811S9S4"/>
<evidence type="ECO:0000256" key="5">
    <source>
        <dbReference type="SAM" id="SignalP"/>
    </source>
</evidence>
<dbReference type="CDD" id="cd01837">
    <property type="entry name" value="SGNH_plant_lipase_like"/>
    <property type="match status" value="1"/>
</dbReference>
<evidence type="ECO:0000256" key="1">
    <source>
        <dbReference type="ARBA" id="ARBA00008668"/>
    </source>
</evidence>
<proteinExistence type="inferred from homology"/>
<dbReference type="PANTHER" id="PTHR45648:SF148">
    <property type="entry name" value="OS06G0725200 PROTEIN"/>
    <property type="match status" value="1"/>
</dbReference>
<comment type="similarity">
    <text evidence="1">Belongs to the 'GDSL' lipolytic enzyme family.</text>
</comment>
<keyword evidence="4" id="KW-0812">Transmembrane</keyword>
<keyword evidence="3" id="KW-0442">Lipid degradation</keyword>
<dbReference type="Pfam" id="PF00657">
    <property type="entry name" value="Lipase_GDSL"/>
    <property type="match status" value="1"/>
</dbReference>
<comment type="caution">
    <text evidence="6">The sequence shown here is derived from an EMBL/GenBank/DDBJ whole genome shotgun (WGS) entry which is preliminary data.</text>
</comment>
<keyword evidence="7" id="KW-1185">Reference proteome</keyword>